<dbReference type="Proteomes" id="UP000004754">
    <property type="component" value="Unassembled WGS sequence"/>
</dbReference>
<evidence type="ECO:0000313" key="1">
    <source>
        <dbReference type="EMBL" id="EFV01239.1"/>
    </source>
</evidence>
<accession>E6MI87</accession>
<sequence length="62" mass="7000">MIFDKLILKMQSSKKPSDDLMKTDGFMRRCLPGIPRNLYGYGGVIPIRTSGTVVCGLRRVIR</sequence>
<reference evidence="1 2" key="1">
    <citation type="submission" date="2010-12" db="EMBL/GenBank/DDBJ databases">
        <authorList>
            <person name="Muzny D."/>
            <person name="Qin X."/>
            <person name="Deng J."/>
            <person name="Jiang H."/>
            <person name="Liu Y."/>
            <person name="Qu J."/>
            <person name="Song X.-Z."/>
            <person name="Zhang L."/>
            <person name="Thornton R."/>
            <person name="Coyle M."/>
            <person name="Francisco L."/>
            <person name="Jackson L."/>
            <person name="Javaid M."/>
            <person name="Korchina V."/>
            <person name="Kovar C."/>
            <person name="Mata R."/>
            <person name="Mathew T."/>
            <person name="Ngo R."/>
            <person name="Nguyen L."/>
            <person name="Nguyen N."/>
            <person name="Okwuonu G."/>
            <person name="Ongeri F."/>
            <person name="Pham C."/>
            <person name="Simmons D."/>
            <person name="Wilczek-Boney K."/>
            <person name="Hale W."/>
            <person name="Jakkamsetti A."/>
            <person name="Pham P."/>
            <person name="Ruth R."/>
            <person name="San Lucas F."/>
            <person name="Warren J."/>
            <person name="Zhang J."/>
            <person name="Zhao Z."/>
            <person name="Zhou C."/>
            <person name="Zhu D."/>
            <person name="Lee S."/>
            <person name="Bess C."/>
            <person name="Blankenburg K."/>
            <person name="Forbes L."/>
            <person name="Fu Q."/>
            <person name="Gubbala S."/>
            <person name="Hirani K."/>
            <person name="Jayaseelan J.C."/>
            <person name="Lara F."/>
            <person name="Munidasa M."/>
            <person name="Palculict T."/>
            <person name="Patil S."/>
            <person name="Pu L.-L."/>
            <person name="Saada N."/>
            <person name="Tang L."/>
            <person name="Weissenberger G."/>
            <person name="Zhu Y."/>
            <person name="Hemphill L."/>
            <person name="Shang Y."/>
            <person name="Youmans B."/>
            <person name="Ayvaz T."/>
            <person name="Ross M."/>
            <person name="Santibanez J."/>
            <person name="Aqrawi P."/>
            <person name="Gross S."/>
            <person name="Joshi V."/>
            <person name="Fowler G."/>
            <person name="Nazareth L."/>
            <person name="Reid J."/>
            <person name="Worley K."/>
            <person name="Petrosino J."/>
            <person name="Highlander S."/>
            <person name="Gibbs R."/>
        </authorList>
    </citation>
    <scope>NUCLEOTIDE SEQUENCE [LARGE SCALE GENOMIC DNA]</scope>
    <source>
        <strain evidence="1 2">ATCC 23263</strain>
    </source>
</reference>
<comment type="caution">
    <text evidence="1">The sequence shown here is derived from an EMBL/GenBank/DDBJ whole genome shotgun (WGS) entry which is preliminary data.</text>
</comment>
<keyword evidence="2" id="KW-1185">Reference proteome</keyword>
<organism evidence="1 2">
    <name type="scientific">Pseudoramibacter alactolyticus ATCC 23263</name>
    <dbReference type="NCBI Taxonomy" id="887929"/>
    <lineage>
        <taxon>Bacteria</taxon>
        <taxon>Bacillati</taxon>
        <taxon>Bacillota</taxon>
        <taxon>Clostridia</taxon>
        <taxon>Eubacteriales</taxon>
        <taxon>Eubacteriaceae</taxon>
        <taxon>Pseudoramibacter</taxon>
    </lineage>
</organism>
<evidence type="ECO:0000313" key="2">
    <source>
        <dbReference type="Proteomes" id="UP000004754"/>
    </source>
</evidence>
<gene>
    <name evidence="1" type="ORF">HMP0721_1620</name>
</gene>
<dbReference type="EMBL" id="AEQN01000022">
    <property type="protein sequence ID" value="EFV01239.1"/>
    <property type="molecule type" value="Genomic_DNA"/>
</dbReference>
<name>E6MI87_9FIRM</name>
<dbReference type="AlphaFoldDB" id="E6MI87"/>
<protein>
    <submittedName>
        <fullName evidence="1">Uncharacterized protein</fullName>
    </submittedName>
</protein>
<dbReference type="HOGENOM" id="CLU_2900735_0_0_9"/>
<proteinExistence type="predicted"/>